<feature type="chain" id="PRO_5020386918" evidence="1">
    <location>
        <begin position="24"/>
        <end position="111"/>
    </location>
</feature>
<dbReference type="InParanoid" id="A0A4S2MTM2"/>
<proteinExistence type="predicted"/>
<evidence type="ECO:0000256" key="1">
    <source>
        <dbReference type="SAM" id="SignalP"/>
    </source>
</evidence>
<keyword evidence="3" id="KW-1185">Reference proteome</keyword>
<gene>
    <name evidence="2" type="ORF">EX30DRAFT_342167</name>
</gene>
<organism evidence="2 3">
    <name type="scientific">Ascodesmis nigricans</name>
    <dbReference type="NCBI Taxonomy" id="341454"/>
    <lineage>
        <taxon>Eukaryota</taxon>
        <taxon>Fungi</taxon>
        <taxon>Dikarya</taxon>
        <taxon>Ascomycota</taxon>
        <taxon>Pezizomycotina</taxon>
        <taxon>Pezizomycetes</taxon>
        <taxon>Pezizales</taxon>
        <taxon>Ascodesmidaceae</taxon>
        <taxon>Ascodesmis</taxon>
    </lineage>
</organism>
<sequence length="111" mass="12051">MVSLTSLLTTAVVALPMTVMVDAYTVRYCKDTNFGGDCYTDIGCVNLPAAYSSQVSSIFVEDGFTCVFYTVPDCNPPSAHARRSYPGGSYANLAGYDNTFKSYYCYKPATP</sequence>
<keyword evidence="1" id="KW-0732">Signal</keyword>
<reference evidence="2 3" key="1">
    <citation type="submission" date="2019-04" db="EMBL/GenBank/DDBJ databases">
        <title>Comparative genomics and transcriptomics to analyze fruiting body development in filamentous ascomycetes.</title>
        <authorList>
            <consortium name="DOE Joint Genome Institute"/>
            <person name="Lutkenhaus R."/>
            <person name="Traeger S."/>
            <person name="Breuer J."/>
            <person name="Kuo A."/>
            <person name="Lipzen A."/>
            <person name="Pangilinan J."/>
            <person name="Dilworth D."/>
            <person name="Sandor L."/>
            <person name="Poggeler S."/>
            <person name="Barry K."/>
            <person name="Grigoriev I.V."/>
            <person name="Nowrousian M."/>
        </authorList>
    </citation>
    <scope>NUCLEOTIDE SEQUENCE [LARGE SCALE GENOMIC DNA]</scope>
    <source>
        <strain evidence="2 3">CBS 389.68</strain>
    </source>
</reference>
<evidence type="ECO:0000313" key="2">
    <source>
        <dbReference type="EMBL" id="TGZ79827.1"/>
    </source>
</evidence>
<dbReference type="Proteomes" id="UP000298138">
    <property type="component" value="Unassembled WGS sequence"/>
</dbReference>
<evidence type="ECO:0000313" key="3">
    <source>
        <dbReference type="Proteomes" id="UP000298138"/>
    </source>
</evidence>
<accession>A0A4S2MTM2</accession>
<dbReference type="EMBL" id="ML220129">
    <property type="protein sequence ID" value="TGZ79827.1"/>
    <property type="molecule type" value="Genomic_DNA"/>
</dbReference>
<dbReference type="AlphaFoldDB" id="A0A4S2MTM2"/>
<feature type="signal peptide" evidence="1">
    <location>
        <begin position="1"/>
        <end position="23"/>
    </location>
</feature>
<name>A0A4S2MTM2_9PEZI</name>
<protein>
    <submittedName>
        <fullName evidence="2">Uncharacterized protein</fullName>
    </submittedName>
</protein>